<dbReference type="PANTHER" id="PTHR13865">
    <property type="entry name" value="TIGHT JUNCTION PROTEIN"/>
    <property type="match status" value="1"/>
</dbReference>
<dbReference type="InterPro" id="IPR001452">
    <property type="entry name" value="SH3_domain"/>
</dbReference>
<dbReference type="Pfam" id="PF00595">
    <property type="entry name" value="PDZ"/>
    <property type="match status" value="2"/>
</dbReference>
<dbReference type="EMBL" id="CAJNOL010001322">
    <property type="protein sequence ID" value="CAF1336584.1"/>
    <property type="molecule type" value="Genomic_DNA"/>
</dbReference>
<protein>
    <recommendedName>
        <fullName evidence="11">Tight junction protein ZO-3</fullName>
    </recommendedName>
</protein>
<reference evidence="7" key="1">
    <citation type="submission" date="2021-02" db="EMBL/GenBank/DDBJ databases">
        <authorList>
            <person name="Nowell W R."/>
        </authorList>
    </citation>
    <scope>NUCLEOTIDE SEQUENCE</scope>
</reference>
<dbReference type="InterPro" id="IPR027417">
    <property type="entry name" value="P-loop_NTPase"/>
</dbReference>
<dbReference type="InterPro" id="IPR036028">
    <property type="entry name" value="SH3-like_dom_sf"/>
</dbReference>
<dbReference type="SMART" id="SM00228">
    <property type="entry name" value="PDZ"/>
    <property type="match status" value="2"/>
</dbReference>
<dbReference type="PROSITE" id="PS50002">
    <property type="entry name" value="SH3"/>
    <property type="match status" value="1"/>
</dbReference>
<dbReference type="GO" id="GO:0150105">
    <property type="term" value="P:protein localization to cell-cell junction"/>
    <property type="evidence" value="ECO:0007669"/>
    <property type="project" value="TreeGrafter"/>
</dbReference>
<evidence type="ECO:0000256" key="1">
    <source>
        <dbReference type="ARBA" id="ARBA00022443"/>
    </source>
</evidence>
<dbReference type="GO" id="GO:0005886">
    <property type="term" value="C:plasma membrane"/>
    <property type="evidence" value="ECO:0007669"/>
    <property type="project" value="TreeGrafter"/>
</dbReference>
<evidence type="ECO:0000259" key="4">
    <source>
        <dbReference type="PROSITE" id="PS50052"/>
    </source>
</evidence>
<dbReference type="InterPro" id="IPR001478">
    <property type="entry name" value="PDZ"/>
</dbReference>
<dbReference type="EMBL" id="CAJNOH010000764">
    <property type="protein sequence ID" value="CAF1119374.1"/>
    <property type="molecule type" value="Genomic_DNA"/>
</dbReference>
<dbReference type="InterPro" id="IPR008145">
    <property type="entry name" value="GK/Ca_channel_bsu"/>
</dbReference>
<dbReference type="GO" id="GO:0098609">
    <property type="term" value="P:cell-cell adhesion"/>
    <property type="evidence" value="ECO:0007669"/>
    <property type="project" value="TreeGrafter"/>
</dbReference>
<dbReference type="Pfam" id="PF00791">
    <property type="entry name" value="ZU5"/>
    <property type="match status" value="1"/>
</dbReference>
<dbReference type="SUPFAM" id="SSF50044">
    <property type="entry name" value="SH3-domain"/>
    <property type="match status" value="1"/>
</dbReference>
<feature type="domain" description="ZU5" evidence="6">
    <location>
        <begin position="997"/>
        <end position="1128"/>
    </location>
</feature>
<evidence type="ECO:0000313" key="7">
    <source>
        <dbReference type="EMBL" id="CAF1119374.1"/>
    </source>
</evidence>
<dbReference type="InterPro" id="IPR036034">
    <property type="entry name" value="PDZ_sf"/>
</dbReference>
<dbReference type="PANTHER" id="PTHR13865:SF28">
    <property type="entry name" value="POLYCHAETOID, ISOFORM O"/>
    <property type="match status" value="1"/>
</dbReference>
<feature type="domain" description="SH3" evidence="3">
    <location>
        <begin position="320"/>
        <end position="389"/>
    </location>
</feature>
<gene>
    <name evidence="8" type="ORF">JXQ802_LOCUS31350</name>
    <name evidence="7" type="ORF">PYM288_LOCUS20616</name>
</gene>
<dbReference type="Proteomes" id="UP000663854">
    <property type="component" value="Unassembled WGS sequence"/>
</dbReference>
<evidence type="ECO:0000313" key="9">
    <source>
        <dbReference type="Proteomes" id="UP000663854"/>
    </source>
</evidence>
<dbReference type="InterPro" id="IPR000906">
    <property type="entry name" value="ZU5_dom"/>
</dbReference>
<dbReference type="SMART" id="SM00072">
    <property type="entry name" value="GuKc"/>
    <property type="match status" value="1"/>
</dbReference>
<dbReference type="SMART" id="SM00218">
    <property type="entry name" value="ZU5"/>
    <property type="match status" value="1"/>
</dbReference>
<proteinExistence type="predicted"/>
<dbReference type="Gene3D" id="2.30.30.40">
    <property type="entry name" value="SH3 Domains"/>
    <property type="match status" value="1"/>
</dbReference>
<accession>A0A814QFQ4</accession>
<dbReference type="GO" id="GO:0005923">
    <property type="term" value="C:bicellular tight junction"/>
    <property type="evidence" value="ECO:0007669"/>
    <property type="project" value="TreeGrafter"/>
</dbReference>
<evidence type="ECO:0000259" key="6">
    <source>
        <dbReference type="PROSITE" id="PS51145"/>
    </source>
</evidence>
<dbReference type="PROSITE" id="PS51145">
    <property type="entry name" value="ZU5"/>
    <property type="match status" value="1"/>
</dbReference>
<evidence type="ECO:0000313" key="8">
    <source>
        <dbReference type="EMBL" id="CAF1336584.1"/>
    </source>
</evidence>
<dbReference type="Proteomes" id="UP000663870">
    <property type="component" value="Unassembled WGS sequence"/>
</dbReference>
<feature type="domain" description="Guanylate kinase-like" evidence="4">
    <location>
        <begin position="507"/>
        <end position="606"/>
    </location>
</feature>
<evidence type="ECO:0000259" key="5">
    <source>
        <dbReference type="PROSITE" id="PS50106"/>
    </source>
</evidence>
<dbReference type="Gene3D" id="3.40.50.300">
    <property type="entry name" value="P-loop containing nucleotide triphosphate hydrolases"/>
    <property type="match status" value="1"/>
</dbReference>
<evidence type="ECO:0000313" key="10">
    <source>
        <dbReference type="Proteomes" id="UP000663870"/>
    </source>
</evidence>
<dbReference type="PROSITE" id="PS50052">
    <property type="entry name" value="GUANYLATE_KINASE_2"/>
    <property type="match status" value="1"/>
</dbReference>
<dbReference type="SUPFAM" id="SSF52540">
    <property type="entry name" value="P-loop containing nucleoside triphosphate hydrolases"/>
    <property type="match status" value="1"/>
</dbReference>
<dbReference type="GO" id="GO:0050839">
    <property type="term" value="F:cell adhesion molecule binding"/>
    <property type="evidence" value="ECO:0007669"/>
    <property type="project" value="TreeGrafter"/>
</dbReference>
<name>A0A814QFQ4_9BILA</name>
<sequence>MNDDEDTIDCIQVTLTRSPLHGFGIAINGGNDDIDNQSLIITDIIKNGPADGKLLPNDRIINVNGHPVVRYMEYIALKLIRESTDFVNLIVQRQKNPVIQLDNQLPIKCILNKTRKDEKFGIILDCRYFIKKIHFKNNELFTNIQKDDEIIKINEIPVDRLTLQEAQKLIDKTKERLILYTIPNKIHNNQELTHSYKQLHSDYNQHIFERSTNNNHHHIIRPHHGTRCISFFTDTSSIGIRLAGGNKYGLFICEIQPNSVAHKAGLFIADKIFSVNNIDFTNLTREEAVLYLMNMKASQVNMIVSNLQDEYEQLLGDVGGDSFYIRTHFAYNSSNIEELSIRINDIFHVTDTLYNGQIGYWVATKLNKFSSENQRTAAIPNQIRAEQLIDAAPSLDELIKSKQSSLKKKLRKKFTDKRSRSVLSSNHFKEDLIFSKVTCWKSMINSKFSTYERVILKPITIIRPVVLLGPLSDIARDRLLDQYPDKFEVPETYMESATKTCTSIIKLQSIKNIIQKNRHCLLDITPSAIEQLNYAECYPIVIYFKVSNRRIIKQIRSEYGKFYQKSSRRLYENAERLEYFYSYLFTSIINLDLTINWYEKLKSQIEFQQDEPVWMCNDQLIEKDLLKSDEYFISTSLNNSDDFSFQDQSSLDFNIINKKEKKFLQRVASDPIIFQKDDKFLKTYSTDSSHHLSNDEEEEEDDSIFMQTSTISLPNHNHTLPTTDNEQQHQYQSDILYSNNSLVNQRSFINSKINNNDHLFSIDKFNINRNISLNQYEKTYIENEIKFISTDSLKTNEISSNQILSRRTLIPSKFSTINSNERINLNDNNNGSMRKKLIDKSTMTDKNSTVKYTSWNKSTTSCPKIVPNNHNNNNIDSIHNTLIENGYHNKQISLVNSNEKFSTESLLKQKMCSSKKHHHKLYSNTFSSDHSISQYLSTSSLQKPRVYTHDERNLLNQQQGMLSSSSGSSIISVKDKTIKEVGETRSYSIQDGSNVIGSARGIMDYYGGKLSCPLTGVSLFIPMGAIPEGIQQEIYFQVHQDDSNNEKFHGKLLSPIVICGPHGIQFQKPVELIIPHSAGNDAQQLSLLLHGTNQDSKINYHQQQNKSLIMNGINHVTNSNVSILVDHF</sequence>
<dbReference type="GO" id="GO:0045216">
    <property type="term" value="P:cell-cell junction organization"/>
    <property type="evidence" value="ECO:0007669"/>
    <property type="project" value="TreeGrafter"/>
</dbReference>
<feature type="domain" description="PDZ" evidence="5">
    <location>
        <begin position="228"/>
        <end position="294"/>
    </location>
</feature>
<keyword evidence="10" id="KW-1185">Reference proteome</keyword>
<comment type="caution">
    <text evidence="7">The sequence shown here is derived from an EMBL/GenBank/DDBJ whole genome shotgun (WGS) entry which is preliminary data.</text>
</comment>
<dbReference type="PROSITE" id="PS50106">
    <property type="entry name" value="PDZ"/>
    <property type="match status" value="2"/>
</dbReference>
<evidence type="ECO:0008006" key="11">
    <source>
        <dbReference type="Google" id="ProtNLM"/>
    </source>
</evidence>
<evidence type="ECO:0000256" key="2">
    <source>
        <dbReference type="PROSITE-ProRule" id="PRU00192"/>
    </source>
</evidence>
<keyword evidence="1 2" id="KW-0728">SH3 domain</keyword>
<dbReference type="InterPro" id="IPR008144">
    <property type="entry name" value="Guanylate_kin-like_dom"/>
</dbReference>
<organism evidence="7 9">
    <name type="scientific">Rotaria sordida</name>
    <dbReference type="NCBI Taxonomy" id="392033"/>
    <lineage>
        <taxon>Eukaryota</taxon>
        <taxon>Metazoa</taxon>
        <taxon>Spiralia</taxon>
        <taxon>Gnathifera</taxon>
        <taxon>Rotifera</taxon>
        <taxon>Eurotatoria</taxon>
        <taxon>Bdelloidea</taxon>
        <taxon>Philodinida</taxon>
        <taxon>Philodinidae</taxon>
        <taxon>Rotaria</taxon>
    </lineage>
</organism>
<dbReference type="Gene3D" id="2.30.42.10">
    <property type="match status" value="3"/>
</dbReference>
<feature type="domain" description="PDZ" evidence="5">
    <location>
        <begin position="12"/>
        <end position="95"/>
    </location>
</feature>
<dbReference type="Pfam" id="PF00625">
    <property type="entry name" value="Guanylate_kin"/>
    <property type="match status" value="1"/>
</dbReference>
<evidence type="ECO:0000259" key="3">
    <source>
        <dbReference type="PROSITE" id="PS50002"/>
    </source>
</evidence>
<dbReference type="SUPFAM" id="SSF50156">
    <property type="entry name" value="PDZ domain-like"/>
    <property type="match status" value="3"/>
</dbReference>
<dbReference type="Gene3D" id="2.60.220.30">
    <property type="match status" value="1"/>
</dbReference>
<dbReference type="AlphaFoldDB" id="A0A814QFQ4"/>